<keyword evidence="3" id="KW-0805">Transcription regulation</keyword>
<dbReference type="PANTHER" id="PTHR36206">
    <property type="entry name" value="ASPERCRYPTIN BIOSYNTHESIS CLUSTER-SPECIFIC TRANSCRIPTION REGULATOR ATNN-RELATED"/>
    <property type="match status" value="1"/>
</dbReference>
<dbReference type="CDD" id="cd00067">
    <property type="entry name" value="GAL4"/>
    <property type="match status" value="1"/>
</dbReference>
<evidence type="ECO:0000256" key="6">
    <source>
        <dbReference type="ARBA" id="ARBA00023242"/>
    </source>
</evidence>
<evidence type="ECO:0000256" key="4">
    <source>
        <dbReference type="ARBA" id="ARBA00023125"/>
    </source>
</evidence>
<organism evidence="9 10">
    <name type="scientific">Aspergillus keveii</name>
    <dbReference type="NCBI Taxonomy" id="714993"/>
    <lineage>
        <taxon>Eukaryota</taxon>
        <taxon>Fungi</taxon>
        <taxon>Dikarya</taxon>
        <taxon>Ascomycota</taxon>
        <taxon>Pezizomycotina</taxon>
        <taxon>Eurotiomycetes</taxon>
        <taxon>Eurotiomycetidae</taxon>
        <taxon>Eurotiales</taxon>
        <taxon>Aspergillaceae</taxon>
        <taxon>Aspergillus</taxon>
        <taxon>Aspergillus subgen. Nidulantes</taxon>
    </lineage>
</organism>
<evidence type="ECO:0000256" key="5">
    <source>
        <dbReference type="ARBA" id="ARBA00023163"/>
    </source>
</evidence>
<dbReference type="EMBL" id="JBFTWV010000004">
    <property type="protein sequence ID" value="KAL2800267.1"/>
    <property type="molecule type" value="Genomic_DNA"/>
</dbReference>
<sequence>MEDRRRRTRTGCLTCRARRVKCDEQKPTCERCQAANLECAGYEQKRQVEIPRRKRGEPSISTETHDASTAIIPTHYGPDNPSSSPGLSSVPAPAFRPDGLPLIGLPNNPTLLQRPHARARDILGYHQYLFRTLDVLFKNEHLNFWRDKLCEEAWQSEFVYDAIVSLGGIHRAVLMFSQMDEVDRARGVDTKVLAVQTYTRALQGLSEYLRKSDSVVISVGALVLFAYFECFNGNLPAAFRHIGVAYHYFQEMCLNETLGHSTYMAPIASALQDLELISLMMLPFPCLLDSAIDAHPFLSSPTIHSQVSAGRDMCQYLLDMAAADEEIRDLIWNPLGAYLSPSSTERTSFFLERLSQWRAMNSMAFSSYIECLSPPTNLTYKTIDEYNLPPLPLSDISQDTCLALALYTFYNARLFWALGLFNPSNSSPELNSYFYLYQHLRLVATSMQIQQPQQLPCESIKISHTPMLYVAGHSCPNANWSHWIIRTLRKMNSHGLFDSNAFPMCLDILLTLEKSVALTTGSRYTQQYPRPCQRVISAFFPQPSGGGYTAYYAGPEPSEDGEESTRHYPLGVASWSSGMSSSEVELDLFDIAHGQTFDIDWLKEQRAVKNWLTWAGSPGFSLDRALADHINGTRFLPDYPGGGLDGTSESHNS</sequence>
<evidence type="ECO:0000256" key="7">
    <source>
        <dbReference type="SAM" id="MobiDB-lite"/>
    </source>
</evidence>
<dbReference type="Gene3D" id="4.10.240.10">
    <property type="entry name" value="Zn(2)-C6 fungal-type DNA-binding domain"/>
    <property type="match status" value="1"/>
</dbReference>
<evidence type="ECO:0000256" key="1">
    <source>
        <dbReference type="ARBA" id="ARBA00022723"/>
    </source>
</evidence>
<dbReference type="Pfam" id="PF00172">
    <property type="entry name" value="Zn_clus"/>
    <property type="match status" value="1"/>
</dbReference>
<keyword evidence="1" id="KW-0479">Metal-binding</keyword>
<dbReference type="SUPFAM" id="SSF57701">
    <property type="entry name" value="Zn2/Cys6 DNA-binding domain"/>
    <property type="match status" value="1"/>
</dbReference>
<dbReference type="InterPro" id="IPR036864">
    <property type="entry name" value="Zn2-C6_fun-type_DNA-bd_sf"/>
</dbReference>
<evidence type="ECO:0000313" key="9">
    <source>
        <dbReference type="EMBL" id="KAL2800267.1"/>
    </source>
</evidence>
<keyword evidence="4" id="KW-0238">DNA-binding</keyword>
<reference evidence="9 10" key="1">
    <citation type="submission" date="2024-07" db="EMBL/GenBank/DDBJ databases">
        <title>Section-level genome sequencing and comparative genomics of Aspergillus sections Usti and Cavernicolus.</title>
        <authorList>
            <consortium name="Lawrence Berkeley National Laboratory"/>
            <person name="Nybo J.L."/>
            <person name="Vesth T.C."/>
            <person name="Theobald S."/>
            <person name="Frisvad J.C."/>
            <person name="Larsen T.O."/>
            <person name="Kjaerboelling I."/>
            <person name="Rothschild-Mancinelli K."/>
            <person name="Lyhne E.K."/>
            <person name="Kogle M.E."/>
            <person name="Barry K."/>
            <person name="Clum A."/>
            <person name="Na H."/>
            <person name="Ledsgaard L."/>
            <person name="Lin J."/>
            <person name="Lipzen A."/>
            <person name="Kuo A."/>
            <person name="Riley R."/>
            <person name="Mondo S."/>
            <person name="Labutti K."/>
            <person name="Haridas S."/>
            <person name="Pangalinan J."/>
            <person name="Salamov A.A."/>
            <person name="Simmons B.A."/>
            <person name="Magnuson J.K."/>
            <person name="Chen J."/>
            <person name="Drula E."/>
            <person name="Henrissat B."/>
            <person name="Wiebenga A."/>
            <person name="Lubbers R.J."/>
            <person name="Gomes A.C."/>
            <person name="Makela M.R."/>
            <person name="Stajich J."/>
            <person name="Grigoriev I.V."/>
            <person name="Mortensen U.H."/>
            <person name="De Vries R.P."/>
            <person name="Baker S.E."/>
            <person name="Andersen M.R."/>
        </authorList>
    </citation>
    <scope>NUCLEOTIDE SEQUENCE [LARGE SCALE GENOMIC DNA]</scope>
    <source>
        <strain evidence="9 10">CBS 209.92</strain>
    </source>
</reference>
<feature type="region of interest" description="Disordered" evidence="7">
    <location>
        <begin position="71"/>
        <end position="91"/>
    </location>
</feature>
<dbReference type="InterPro" id="IPR052360">
    <property type="entry name" value="Transcr_Regulatory_Proteins"/>
</dbReference>
<name>A0ABR4GMW9_9EURO</name>
<keyword evidence="2" id="KW-0862">Zinc</keyword>
<keyword evidence="10" id="KW-1185">Reference proteome</keyword>
<evidence type="ECO:0000313" key="10">
    <source>
        <dbReference type="Proteomes" id="UP001610563"/>
    </source>
</evidence>
<dbReference type="PROSITE" id="PS50048">
    <property type="entry name" value="ZN2_CY6_FUNGAL_2"/>
    <property type="match status" value="1"/>
</dbReference>
<feature type="domain" description="Zn(2)-C6 fungal-type" evidence="8">
    <location>
        <begin position="11"/>
        <end position="39"/>
    </location>
</feature>
<dbReference type="InterPro" id="IPR001138">
    <property type="entry name" value="Zn2Cys6_DnaBD"/>
</dbReference>
<accession>A0ABR4GMW9</accession>
<gene>
    <name evidence="9" type="ORF">BJX66DRAFT_332410</name>
</gene>
<evidence type="ECO:0000259" key="8">
    <source>
        <dbReference type="PROSITE" id="PS50048"/>
    </source>
</evidence>
<proteinExistence type="predicted"/>
<keyword evidence="6" id="KW-0539">Nucleus</keyword>
<dbReference type="PROSITE" id="PS00463">
    <property type="entry name" value="ZN2_CY6_FUNGAL_1"/>
    <property type="match status" value="1"/>
</dbReference>
<keyword evidence="5" id="KW-0804">Transcription</keyword>
<dbReference type="Proteomes" id="UP001610563">
    <property type="component" value="Unassembled WGS sequence"/>
</dbReference>
<dbReference type="PANTHER" id="PTHR36206:SF12">
    <property type="entry name" value="ASPERCRYPTIN BIOSYNTHESIS CLUSTER-SPECIFIC TRANSCRIPTION REGULATOR ATNN-RELATED"/>
    <property type="match status" value="1"/>
</dbReference>
<dbReference type="SMART" id="SM00066">
    <property type="entry name" value="GAL4"/>
    <property type="match status" value="1"/>
</dbReference>
<evidence type="ECO:0000256" key="2">
    <source>
        <dbReference type="ARBA" id="ARBA00022833"/>
    </source>
</evidence>
<protein>
    <recommendedName>
        <fullName evidence="8">Zn(2)-C6 fungal-type domain-containing protein</fullName>
    </recommendedName>
</protein>
<evidence type="ECO:0000256" key="3">
    <source>
        <dbReference type="ARBA" id="ARBA00023015"/>
    </source>
</evidence>
<comment type="caution">
    <text evidence="9">The sequence shown here is derived from an EMBL/GenBank/DDBJ whole genome shotgun (WGS) entry which is preliminary data.</text>
</comment>